<feature type="domain" description="Response regulatory" evidence="10">
    <location>
        <begin position="12"/>
        <end position="125"/>
    </location>
</feature>
<proteinExistence type="predicted"/>
<reference evidence="13" key="1">
    <citation type="journal article" date="2019" name="Int. J. Syst. Evol. Microbiol.">
        <title>The Global Catalogue of Microorganisms (GCM) 10K type strain sequencing project: providing services to taxonomists for standard genome sequencing and annotation.</title>
        <authorList>
            <consortium name="The Broad Institute Genomics Platform"/>
            <consortium name="The Broad Institute Genome Sequencing Center for Infectious Disease"/>
            <person name="Wu L."/>
            <person name="Ma J."/>
        </authorList>
    </citation>
    <scope>NUCLEOTIDE SEQUENCE [LARGE SCALE GENOMIC DNA]</scope>
    <source>
        <strain evidence="13">CGMCC 1.15922</strain>
    </source>
</reference>
<dbReference type="PANTHER" id="PTHR48111:SF39">
    <property type="entry name" value="TRANSCRIPTIONAL REGULATORY PROTEIN CPXR"/>
    <property type="match status" value="1"/>
</dbReference>
<dbReference type="Pfam" id="PF00486">
    <property type="entry name" value="Trans_reg_C"/>
    <property type="match status" value="1"/>
</dbReference>
<evidence type="ECO:0000256" key="8">
    <source>
        <dbReference type="PROSITE-ProRule" id="PRU00169"/>
    </source>
</evidence>
<keyword evidence="2" id="KW-0963">Cytoplasm</keyword>
<dbReference type="InterPro" id="IPR001867">
    <property type="entry name" value="OmpR/PhoB-type_DNA-bd"/>
</dbReference>
<feature type="modified residue" description="4-aspartylphosphate" evidence="8">
    <location>
        <position position="61"/>
    </location>
</feature>
<dbReference type="InterPro" id="IPR039420">
    <property type="entry name" value="WalR-like"/>
</dbReference>
<gene>
    <name evidence="12" type="ORF">GCM10011501_19070</name>
</gene>
<dbReference type="Pfam" id="PF00072">
    <property type="entry name" value="Response_reg"/>
    <property type="match status" value="1"/>
</dbReference>
<feature type="DNA-binding region" description="OmpR/PhoB-type" evidence="9">
    <location>
        <begin position="138"/>
        <end position="236"/>
    </location>
</feature>
<dbReference type="Gene3D" id="1.10.10.10">
    <property type="entry name" value="Winged helix-like DNA-binding domain superfamily/Winged helix DNA-binding domain"/>
    <property type="match status" value="1"/>
</dbReference>
<comment type="caution">
    <text evidence="12">The sequence shown here is derived from an EMBL/GenBank/DDBJ whole genome shotgun (WGS) entry which is preliminary data.</text>
</comment>
<keyword evidence="3 8" id="KW-0597">Phosphoprotein</keyword>
<evidence type="ECO:0000256" key="9">
    <source>
        <dbReference type="PROSITE-ProRule" id="PRU01091"/>
    </source>
</evidence>
<keyword evidence="13" id="KW-1185">Reference proteome</keyword>
<dbReference type="Gene3D" id="3.40.50.2300">
    <property type="match status" value="1"/>
</dbReference>
<evidence type="ECO:0000259" key="10">
    <source>
        <dbReference type="PROSITE" id="PS50110"/>
    </source>
</evidence>
<dbReference type="CDD" id="cd00383">
    <property type="entry name" value="trans_reg_C"/>
    <property type="match status" value="1"/>
</dbReference>
<name>A0ABQ3ISP4_9GAMM</name>
<keyword evidence="6 9" id="KW-0238">DNA-binding</keyword>
<dbReference type="EMBL" id="BNAH01000006">
    <property type="protein sequence ID" value="GHE89673.1"/>
    <property type="molecule type" value="Genomic_DNA"/>
</dbReference>
<evidence type="ECO:0000256" key="4">
    <source>
        <dbReference type="ARBA" id="ARBA00023012"/>
    </source>
</evidence>
<dbReference type="PROSITE" id="PS51755">
    <property type="entry name" value="OMPR_PHOB"/>
    <property type="match status" value="1"/>
</dbReference>
<dbReference type="InterPro" id="IPR011006">
    <property type="entry name" value="CheY-like_superfamily"/>
</dbReference>
<dbReference type="Gene3D" id="6.10.250.690">
    <property type="match status" value="1"/>
</dbReference>
<evidence type="ECO:0000256" key="1">
    <source>
        <dbReference type="ARBA" id="ARBA00004496"/>
    </source>
</evidence>
<protein>
    <submittedName>
        <fullName evidence="12">DNA-binding response regulator</fullName>
    </submittedName>
</protein>
<evidence type="ECO:0000256" key="3">
    <source>
        <dbReference type="ARBA" id="ARBA00022553"/>
    </source>
</evidence>
<dbReference type="SMART" id="SM00448">
    <property type="entry name" value="REC"/>
    <property type="match status" value="1"/>
</dbReference>
<dbReference type="InterPro" id="IPR058124">
    <property type="entry name" value="CpxR-like_REC"/>
</dbReference>
<dbReference type="SUPFAM" id="SSF52172">
    <property type="entry name" value="CheY-like"/>
    <property type="match status" value="1"/>
</dbReference>
<dbReference type="InterPro" id="IPR036388">
    <property type="entry name" value="WH-like_DNA-bd_sf"/>
</dbReference>
<evidence type="ECO:0000313" key="12">
    <source>
        <dbReference type="EMBL" id="GHE89673.1"/>
    </source>
</evidence>
<accession>A0ABQ3ISP4</accession>
<evidence type="ECO:0000256" key="7">
    <source>
        <dbReference type="ARBA" id="ARBA00023163"/>
    </source>
</evidence>
<dbReference type="SMART" id="SM00862">
    <property type="entry name" value="Trans_reg_C"/>
    <property type="match status" value="1"/>
</dbReference>
<evidence type="ECO:0000313" key="13">
    <source>
        <dbReference type="Proteomes" id="UP000626370"/>
    </source>
</evidence>
<dbReference type="PROSITE" id="PS50110">
    <property type="entry name" value="RESPONSE_REGULATORY"/>
    <property type="match status" value="1"/>
</dbReference>
<organism evidence="12 13">
    <name type="scientific">Thalassotalea profundi</name>
    <dbReference type="NCBI Taxonomy" id="2036687"/>
    <lineage>
        <taxon>Bacteria</taxon>
        <taxon>Pseudomonadati</taxon>
        <taxon>Pseudomonadota</taxon>
        <taxon>Gammaproteobacteria</taxon>
        <taxon>Alteromonadales</taxon>
        <taxon>Colwelliaceae</taxon>
        <taxon>Thalassotalea</taxon>
    </lineage>
</organism>
<evidence type="ECO:0000256" key="5">
    <source>
        <dbReference type="ARBA" id="ARBA00023015"/>
    </source>
</evidence>
<sequence>MCVIGVVMKQNKLLIIDDDKELSDLLVEYLSFEGFTVECCYDGVSGLARAYDDSYSLILLDVMMPGLNGFELLKALGGKHKTPILMLTAKGDDADRILGLELGADDYLAKPFQHKELLARINAILRRIDIVKNNKVASNKLEVNNVSLDNATREVHCHGKIVELTGTEYQILELLMNKHGKIVSKEEISEQVLNRRLSAFDRSIDMHVSNIRRKLQTKSSNEKLKTIRGAGYLFLSGEQTHV</sequence>
<comment type="subcellular location">
    <subcellularLocation>
        <location evidence="1">Cytoplasm</location>
    </subcellularLocation>
</comment>
<dbReference type="PANTHER" id="PTHR48111">
    <property type="entry name" value="REGULATOR OF RPOS"/>
    <property type="match status" value="1"/>
</dbReference>
<keyword evidence="4" id="KW-0902">Two-component regulatory system</keyword>
<dbReference type="InterPro" id="IPR001789">
    <property type="entry name" value="Sig_transdc_resp-reg_receiver"/>
</dbReference>
<evidence type="ECO:0000259" key="11">
    <source>
        <dbReference type="PROSITE" id="PS51755"/>
    </source>
</evidence>
<evidence type="ECO:0000256" key="6">
    <source>
        <dbReference type="ARBA" id="ARBA00023125"/>
    </source>
</evidence>
<keyword evidence="5" id="KW-0805">Transcription regulation</keyword>
<dbReference type="Proteomes" id="UP000626370">
    <property type="component" value="Unassembled WGS sequence"/>
</dbReference>
<evidence type="ECO:0000256" key="2">
    <source>
        <dbReference type="ARBA" id="ARBA00022490"/>
    </source>
</evidence>
<feature type="domain" description="OmpR/PhoB-type" evidence="11">
    <location>
        <begin position="138"/>
        <end position="236"/>
    </location>
</feature>
<dbReference type="CDD" id="cd17623">
    <property type="entry name" value="REC_OmpR_CpxR"/>
    <property type="match status" value="1"/>
</dbReference>
<keyword evidence="7" id="KW-0804">Transcription</keyword>
<dbReference type="GO" id="GO:0003677">
    <property type="term" value="F:DNA binding"/>
    <property type="evidence" value="ECO:0007669"/>
    <property type="project" value="UniProtKB-KW"/>
</dbReference>